<organism evidence="10 11">
    <name type="scientific">Paraburkholderia sprentiae WSM5005</name>
    <dbReference type="NCBI Taxonomy" id="754502"/>
    <lineage>
        <taxon>Bacteria</taxon>
        <taxon>Pseudomonadati</taxon>
        <taxon>Pseudomonadota</taxon>
        <taxon>Betaproteobacteria</taxon>
        <taxon>Burkholderiales</taxon>
        <taxon>Burkholderiaceae</taxon>
        <taxon>Paraburkholderia</taxon>
    </lineage>
</organism>
<name>A0A1I9YM31_9BURK</name>
<dbReference type="Gene3D" id="1.10.3720.10">
    <property type="entry name" value="MetI-like"/>
    <property type="match status" value="1"/>
</dbReference>
<dbReference type="GO" id="GO:0055085">
    <property type="term" value="P:transmembrane transport"/>
    <property type="evidence" value="ECO:0007669"/>
    <property type="project" value="InterPro"/>
</dbReference>
<feature type="transmembrane region" description="Helical" evidence="7">
    <location>
        <begin position="283"/>
        <end position="307"/>
    </location>
</feature>
<keyword evidence="6 7" id="KW-0472">Membrane</keyword>
<feature type="region of interest" description="Disordered" evidence="8">
    <location>
        <begin position="1"/>
        <end position="24"/>
    </location>
</feature>
<dbReference type="PROSITE" id="PS50928">
    <property type="entry name" value="ABC_TM1"/>
    <property type="match status" value="1"/>
</dbReference>
<evidence type="ECO:0000256" key="5">
    <source>
        <dbReference type="ARBA" id="ARBA00022989"/>
    </source>
</evidence>
<keyword evidence="5 7" id="KW-1133">Transmembrane helix</keyword>
<proteinExistence type="inferred from homology"/>
<feature type="domain" description="ABC transmembrane type-1" evidence="9">
    <location>
        <begin position="91"/>
        <end position="304"/>
    </location>
</feature>
<feature type="transmembrane region" description="Helical" evidence="7">
    <location>
        <begin position="223"/>
        <end position="248"/>
    </location>
</feature>
<evidence type="ECO:0000256" key="3">
    <source>
        <dbReference type="ARBA" id="ARBA00022475"/>
    </source>
</evidence>
<keyword evidence="11" id="KW-1185">Reference proteome</keyword>
<dbReference type="InterPro" id="IPR051393">
    <property type="entry name" value="ABC_transporter_permease"/>
</dbReference>
<evidence type="ECO:0000256" key="2">
    <source>
        <dbReference type="ARBA" id="ARBA00022448"/>
    </source>
</evidence>
<dbReference type="PANTHER" id="PTHR30193">
    <property type="entry name" value="ABC TRANSPORTER PERMEASE PROTEIN"/>
    <property type="match status" value="1"/>
</dbReference>
<evidence type="ECO:0000256" key="7">
    <source>
        <dbReference type="RuleBase" id="RU363032"/>
    </source>
</evidence>
<evidence type="ECO:0000313" key="11">
    <source>
        <dbReference type="Proteomes" id="UP000179860"/>
    </source>
</evidence>
<accession>A0A1I9YM31</accession>
<evidence type="ECO:0000259" key="9">
    <source>
        <dbReference type="PROSITE" id="PS50928"/>
    </source>
</evidence>
<dbReference type="Pfam" id="PF00528">
    <property type="entry name" value="BPD_transp_1"/>
    <property type="match status" value="1"/>
</dbReference>
<feature type="transmembrane region" description="Helical" evidence="7">
    <location>
        <begin position="30"/>
        <end position="50"/>
    </location>
</feature>
<dbReference type="SUPFAM" id="SSF161098">
    <property type="entry name" value="MetI-like"/>
    <property type="match status" value="1"/>
</dbReference>
<dbReference type="Proteomes" id="UP000179860">
    <property type="component" value="Chromosome 2"/>
</dbReference>
<dbReference type="AlphaFoldDB" id="A0A1I9YM31"/>
<dbReference type="CDD" id="cd06261">
    <property type="entry name" value="TM_PBP2"/>
    <property type="match status" value="1"/>
</dbReference>
<dbReference type="KEGG" id="pspw:BJG93_17775"/>
<evidence type="ECO:0000256" key="6">
    <source>
        <dbReference type="ARBA" id="ARBA00023136"/>
    </source>
</evidence>
<evidence type="ECO:0000256" key="4">
    <source>
        <dbReference type="ARBA" id="ARBA00022692"/>
    </source>
</evidence>
<protein>
    <submittedName>
        <fullName evidence="10">Sugar ABC transporter permease</fullName>
    </submittedName>
</protein>
<feature type="transmembrane region" description="Helical" evidence="7">
    <location>
        <begin position="128"/>
        <end position="148"/>
    </location>
</feature>
<evidence type="ECO:0000256" key="1">
    <source>
        <dbReference type="ARBA" id="ARBA00004651"/>
    </source>
</evidence>
<dbReference type="STRING" id="754502.BJG93_17775"/>
<feature type="transmembrane region" description="Helical" evidence="7">
    <location>
        <begin position="177"/>
        <end position="202"/>
    </location>
</feature>
<keyword evidence="2 7" id="KW-0813">Transport</keyword>
<sequence>MHALKLPAEGSNPHGNSQPKPRHKPLNRRFSIAVWLALLPMLLTVVFAYLGTMVWTARVSLSNSHTFPSNDFVGLTQYVRLFHNDRWLVSLQNIVIYGACFIIACMVIGLLLAIFIDQRVVAEGALRTVFLYPYAMSFVATGLVWQWILNPALGAQQVVRNLGFTHARFDWIVDQDWVIYTIVIATVWQASGLVMALMLAGLRGIDEELWKAARIDGIPRWRVYASIVVPMLGPSISTAFVLLFVMVVKLYDAVVAMTQGGPGTASEVPAKFIMDYLFGRANIGLASAASIVLLATVLAIIAPFFYARSRAALRGERG</sequence>
<reference evidence="10" key="1">
    <citation type="submission" date="2016-09" db="EMBL/GenBank/DDBJ databases">
        <title>The Complete Genome of Burkholderia sprentiae wsm5005.</title>
        <authorList>
            <person name="De Meyer S."/>
            <person name="Wang P."/>
            <person name="Terpolilli J."/>
        </authorList>
    </citation>
    <scope>NUCLEOTIDE SEQUENCE [LARGE SCALE GENOMIC DNA]</scope>
    <source>
        <strain evidence="10">WSM5005</strain>
    </source>
</reference>
<comment type="subcellular location">
    <subcellularLocation>
        <location evidence="1 7">Cell membrane</location>
        <topology evidence="1 7">Multi-pass membrane protein</topology>
    </subcellularLocation>
</comment>
<dbReference type="PANTHER" id="PTHR30193:SF42">
    <property type="entry name" value="ABC TRANSPORTER PERMEASE PROTEIN"/>
    <property type="match status" value="1"/>
</dbReference>
<keyword evidence="4 7" id="KW-0812">Transmembrane</keyword>
<evidence type="ECO:0000313" key="10">
    <source>
        <dbReference type="EMBL" id="APA87364.1"/>
    </source>
</evidence>
<dbReference type="EMBL" id="CP017562">
    <property type="protein sequence ID" value="APA87364.1"/>
    <property type="molecule type" value="Genomic_DNA"/>
</dbReference>
<dbReference type="RefSeq" id="WP_027194006.1">
    <property type="nucleotide sequence ID" value="NZ_CP017562.2"/>
</dbReference>
<gene>
    <name evidence="10" type="ORF">BJG93_17775</name>
</gene>
<dbReference type="OrthoDB" id="9805108at2"/>
<dbReference type="InterPro" id="IPR035906">
    <property type="entry name" value="MetI-like_sf"/>
</dbReference>
<dbReference type="GO" id="GO:0005886">
    <property type="term" value="C:plasma membrane"/>
    <property type="evidence" value="ECO:0007669"/>
    <property type="project" value="UniProtKB-SubCell"/>
</dbReference>
<reference evidence="10" key="2">
    <citation type="submission" date="2021-06" db="EMBL/GenBank/DDBJ databases">
        <authorList>
            <person name="Rogers T.H."/>
            <person name="Ramsay J.P."/>
            <person name="Wang P."/>
            <person name="Terpolilli J."/>
        </authorList>
    </citation>
    <scope>NUCLEOTIDE SEQUENCE</scope>
    <source>
        <strain evidence="10">WSM5005</strain>
    </source>
</reference>
<feature type="transmembrane region" description="Helical" evidence="7">
    <location>
        <begin position="94"/>
        <end position="116"/>
    </location>
</feature>
<comment type="similarity">
    <text evidence="7">Belongs to the binding-protein-dependent transport system permease family.</text>
</comment>
<dbReference type="InterPro" id="IPR000515">
    <property type="entry name" value="MetI-like"/>
</dbReference>
<evidence type="ECO:0000256" key="8">
    <source>
        <dbReference type="SAM" id="MobiDB-lite"/>
    </source>
</evidence>
<keyword evidence="3" id="KW-1003">Cell membrane</keyword>